<dbReference type="PANTHER" id="PTHR42336">
    <property type="entry name" value="THIOREDOXIN DOMAIN-CONTAINING PROTEIN-RELATED"/>
    <property type="match status" value="1"/>
</dbReference>
<dbReference type="EMBL" id="NHZQ01000419">
    <property type="protein sequence ID" value="PSK36668.1"/>
    <property type="molecule type" value="Genomic_DNA"/>
</dbReference>
<proteinExistence type="predicted"/>
<organism evidence="1 2">
    <name type="scientific">Elsinoe australis</name>
    <dbReference type="NCBI Taxonomy" id="40998"/>
    <lineage>
        <taxon>Eukaryota</taxon>
        <taxon>Fungi</taxon>
        <taxon>Dikarya</taxon>
        <taxon>Ascomycota</taxon>
        <taxon>Pezizomycotina</taxon>
        <taxon>Dothideomycetes</taxon>
        <taxon>Dothideomycetidae</taxon>
        <taxon>Myriangiales</taxon>
        <taxon>Elsinoaceae</taxon>
        <taxon>Elsinoe</taxon>
    </lineage>
</organism>
<name>A0A2P7YL18_9PEZI</name>
<comment type="caution">
    <text evidence="1">The sequence shown here is derived from an EMBL/GenBank/DDBJ whole genome shotgun (WGS) entry which is preliminary data.</text>
</comment>
<dbReference type="Proteomes" id="UP000243723">
    <property type="component" value="Unassembled WGS sequence"/>
</dbReference>
<dbReference type="AlphaFoldDB" id="A0A2P7YL18"/>
<evidence type="ECO:0008006" key="3">
    <source>
        <dbReference type="Google" id="ProtNLM"/>
    </source>
</evidence>
<dbReference type="Pfam" id="PF13911">
    <property type="entry name" value="AhpC-TSA_2"/>
    <property type="match status" value="1"/>
</dbReference>
<gene>
    <name evidence="1" type="ORF">B9Z65_1851</name>
</gene>
<protein>
    <recommendedName>
        <fullName evidence="3">Alkyl hydroperoxide reductase subunit C/ Thiol specific antioxidant domain-containing protein</fullName>
    </recommendedName>
</protein>
<dbReference type="InterPro" id="IPR036249">
    <property type="entry name" value="Thioredoxin-like_sf"/>
</dbReference>
<sequence>MTTVPEQYITNRPNGWVDWAQTFTSVLPKLTGPTVAPLPDLASPAPTALGPINFTTSPAPTLVAFVRHCGCPFAEKEVRLLADEADRNASLRIVIVQHSSEADTRDWFERIGGANLFPDQSRVTLVSDVNRELYAAWGIGQLGWGQMVNADIMRRLHENKVKEGLDLTKSDWTSYRWQNSGGFAVDREGRVRWRHLASDSSDVCDFRKAADALFEGAA</sequence>
<evidence type="ECO:0000313" key="2">
    <source>
        <dbReference type="Proteomes" id="UP000243723"/>
    </source>
</evidence>
<dbReference type="InterPro" id="IPR032801">
    <property type="entry name" value="PXL2A/B/C"/>
</dbReference>
<reference evidence="1 2" key="1">
    <citation type="submission" date="2017-05" db="EMBL/GenBank/DDBJ databases">
        <title>Draft genome sequence of Elsinoe australis.</title>
        <authorList>
            <person name="Cheng Q."/>
        </authorList>
    </citation>
    <scope>NUCLEOTIDE SEQUENCE [LARGE SCALE GENOMIC DNA]</scope>
    <source>
        <strain evidence="1 2">NL1</strain>
    </source>
</reference>
<dbReference type="SUPFAM" id="SSF52833">
    <property type="entry name" value="Thioredoxin-like"/>
    <property type="match status" value="1"/>
</dbReference>
<dbReference type="PANTHER" id="PTHR42336:SF2">
    <property type="entry name" value="THIOREDOXIN DOMAIN-CONTAINING PROTEIN"/>
    <property type="match status" value="1"/>
</dbReference>
<accession>A0A2P7YL18</accession>
<evidence type="ECO:0000313" key="1">
    <source>
        <dbReference type="EMBL" id="PSK36668.1"/>
    </source>
</evidence>
<keyword evidence="2" id="KW-1185">Reference proteome</keyword>
<dbReference type="OrthoDB" id="40334at2759"/>
<dbReference type="Gene3D" id="3.40.30.10">
    <property type="entry name" value="Glutaredoxin"/>
    <property type="match status" value="1"/>
</dbReference>